<dbReference type="PROSITE" id="PS51257">
    <property type="entry name" value="PROKAR_LIPOPROTEIN"/>
    <property type="match status" value="1"/>
</dbReference>
<evidence type="ECO:0000313" key="2">
    <source>
        <dbReference type="EMBL" id="KKY00214.1"/>
    </source>
</evidence>
<keyword evidence="3" id="KW-1185">Reference proteome</keyword>
<name>A0A0M3DFG1_9FIRM</name>
<proteinExistence type="predicted"/>
<evidence type="ECO:0000313" key="3">
    <source>
        <dbReference type="Proteomes" id="UP000034407"/>
    </source>
</evidence>
<dbReference type="PATRIC" id="fig|1629550.3.peg.2555"/>
<reference evidence="2 3" key="1">
    <citation type="submission" date="2015-04" db="EMBL/GenBank/DDBJ databases">
        <title>Microcin producing Clostridium sp. JC272T.</title>
        <authorList>
            <person name="Jyothsna T."/>
            <person name="Sasikala C."/>
            <person name="Ramana C."/>
        </authorList>
    </citation>
    <scope>NUCLEOTIDE SEQUENCE [LARGE SCALE GENOMIC DNA]</scope>
    <source>
        <strain evidence="2 3">JC272</strain>
    </source>
</reference>
<dbReference type="RefSeq" id="WP_046824036.1">
    <property type="nucleotide sequence ID" value="NZ_LBBT01000315.1"/>
</dbReference>
<comment type="caution">
    <text evidence="2">The sequence shown here is derived from an EMBL/GenBank/DDBJ whole genome shotgun (WGS) entry which is preliminary data.</text>
</comment>
<feature type="chain" id="PRO_5005652884" description="Lipoprotein" evidence="1">
    <location>
        <begin position="23"/>
        <end position="187"/>
    </location>
</feature>
<sequence length="187" mass="21514">MKKILLLGCLFIISIFIVSCKASNIANDEIMTININNLIEHDVSGMGTDYEITNIEKGKYNISVYLKEFEKGKFVKEQNLYNTTLNFDKKINKYNVSVYQEDTKIKVLTGESDLTETILEFFERNSSGIALFQLETEKKITMDKEFPIVGYIIGNEVKKIESTNIDEIFNHKSDGEILIYLKINKVK</sequence>
<feature type="signal peptide" evidence="1">
    <location>
        <begin position="1"/>
        <end position="22"/>
    </location>
</feature>
<accession>A0A0M3DFG1</accession>
<keyword evidence="1" id="KW-0732">Signal</keyword>
<organism evidence="2 3">
    <name type="scientific">Paraclostridium benzoelyticum</name>
    <dbReference type="NCBI Taxonomy" id="1629550"/>
    <lineage>
        <taxon>Bacteria</taxon>
        <taxon>Bacillati</taxon>
        <taxon>Bacillota</taxon>
        <taxon>Clostridia</taxon>
        <taxon>Peptostreptococcales</taxon>
        <taxon>Peptostreptococcaceae</taxon>
        <taxon>Paraclostridium</taxon>
    </lineage>
</organism>
<dbReference type="EMBL" id="LBBT01000315">
    <property type="protein sequence ID" value="KKY00214.1"/>
    <property type="molecule type" value="Genomic_DNA"/>
</dbReference>
<dbReference type="AlphaFoldDB" id="A0A0M3DFG1"/>
<evidence type="ECO:0008006" key="4">
    <source>
        <dbReference type="Google" id="ProtNLM"/>
    </source>
</evidence>
<dbReference type="Proteomes" id="UP000034407">
    <property type="component" value="Unassembled WGS sequence"/>
</dbReference>
<protein>
    <recommendedName>
        <fullName evidence="4">Lipoprotein</fullName>
    </recommendedName>
</protein>
<gene>
    <name evidence="2" type="ORF">VN21_15435</name>
</gene>
<evidence type="ECO:0000256" key="1">
    <source>
        <dbReference type="SAM" id="SignalP"/>
    </source>
</evidence>